<proteinExistence type="predicted"/>
<feature type="coiled-coil region" evidence="1">
    <location>
        <begin position="295"/>
        <end position="322"/>
    </location>
</feature>
<evidence type="ECO:0000313" key="4">
    <source>
        <dbReference type="Proteomes" id="UP000003481"/>
    </source>
</evidence>
<dbReference type="Gene3D" id="1.10.3160.10">
    <property type="entry name" value="Bbcrasp-1"/>
    <property type="match status" value="1"/>
</dbReference>
<feature type="compositionally biased region" description="Low complexity" evidence="2">
    <location>
        <begin position="105"/>
        <end position="131"/>
    </location>
</feature>
<reference evidence="3 4" key="1">
    <citation type="journal article" date="2012" name="J. Bacteriol.">
        <title>Whole-Genome Sequences of Borrelia bissettii, Borrelia valaisiana, and Borrelia spielmanii.</title>
        <authorList>
            <person name="Schutzer S.E."/>
            <person name="Fraser-Liggett C.M."/>
            <person name="Qiu W.G."/>
            <person name="Kraiczy P."/>
            <person name="Mongodin E.F."/>
            <person name="Dunn J.J."/>
            <person name="Luft B.J."/>
            <person name="Casjens S.R."/>
        </authorList>
    </citation>
    <scope>NUCLEOTIDE SEQUENCE [LARGE SCALE GENOMIC DNA]</scope>
    <source>
        <strain evidence="3 4">A14S</strain>
        <plasmid evidence="3 4">A14S_lp54</plasmid>
    </source>
</reference>
<dbReference type="EMBL" id="CP001469">
    <property type="protein sequence ID" value="ACN53347.1"/>
    <property type="molecule type" value="Genomic_DNA"/>
</dbReference>
<feature type="region of interest" description="Disordered" evidence="2">
    <location>
        <begin position="105"/>
        <end position="136"/>
    </location>
</feature>
<dbReference type="Proteomes" id="UP000003481">
    <property type="component" value="Plasmid A14S_lp54"/>
</dbReference>
<dbReference type="NCBIfam" id="NF033728">
    <property type="entry name" value="borfam54_1"/>
    <property type="match status" value="1"/>
</dbReference>
<protein>
    <submittedName>
        <fullName evidence="3">Outer surface protein</fullName>
    </submittedName>
</protein>
<name>C0RC70_9SPIR</name>
<keyword evidence="1" id="KW-0175">Coiled coil</keyword>
<dbReference type="HOGENOM" id="CLU_661688_0_0_12"/>
<gene>
    <name evidence="3" type="ORF">BSPA14S_A0061</name>
</gene>
<dbReference type="Pfam" id="PF05714">
    <property type="entry name" value="PFam54_60"/>
    <property type="match status" value="1"/>
</dbReference>
<evidence type="ECO:0000256" key="2">
    <source>
        <dbReference type="SAM" id="MobiDB-lite"/>
    </source>
</evidence>
<accession>C0RC70</accession>
<evidence type="ECO:0000256" key="1">
    <source>
        <dbReference type="SAM" id="Coils"/>
    </source>
</evidence>
<evidence type="ECO:0000313" key="3">
    <source>
        <dbReference type="EMBL" id="ACN53347.1"/>
    </source>
</evidence>
<keyword evidence="3" id="KW-0614">Plasmid</keyword>
<sequence length="400" mass="45288">MFLSSCTIDANLNEDYKNKVEELLNSTTNDQTTPGTKTNSSALQLQTKTNTNKKAEQVAGLQNQPLANGQNLHIVHHNANPANRANPTGVIKKNVQTKAQITPPKQIAPTPTATATATATVRKGTKTTTPKNFRKPQKYTFNYGLGQSTQTNFINQQNNTSMIFKQAQPSFIQTSSAISKSRESKNDLLRRISEEKNKIQNNNGFRETYDQFKMKDSAFELLDVISNISVFDRSYAPQLNSNTPEAENERNKFYAIMDFDQSKTTQFGSIMEILYKENQNHSLIRSLIISGLGIQISLEHALEELEKKIEIFNEKYSNNKITGFDFDTTMKEFELILNSILTERNEWSKQVDALIANANSNTSLNDSSTLAQYIQTRYLDKMENARQSVLDSYIRITEFK</sequence>
<dbReference type="AlphaFoldDB" id="C0RC70"/>
<organism evidence="3 4">
    <name type="scientific">Borreliella spielmanii A14S</name>
    <dbReference type="NCBI Taxonomy" id="498742"/>
    <lineage>
        <taxon>Bacteria</taxon>
        <taxon>Pseudomonadati</taxon>
        <taxon>Spirochaetota</taxon>
        <taxon>Spirochaetia</taxon>
        <taxon>Spirochaetales</taxon>
        <taxon>Borreliaceae</taxon>
        <taxon>Borreliella</taxon>
    </lineage>
</organism>
<geneLocation type="plasmid" evidence="3 4">
    <name>A14S_lp54</name>
</geneLocation>
<dbReference type="InterPro" id="IPR008421">
    <property type="entry name" value="Borrelia_lipoprotein_PFam54/60"/>
</dbReference>